<evidence type="ECO:0008006" key="4">
    <source>
        <dbReference type="Google" id="ProtNLM"/>
    </source>
</evidence>
<protein>
    <recommendedName>
        <fullName evidence="4">Secreted protein</fullName>
    </recommendedName>
</protein>
<keyword evidence="1" id="KW-0732">Signal</keyword>
<accession>A0AAV8XVL8</accession>
<keyword evidence="3" id="KW-1185">Reference proteome</keyword>
<sequence length="85" mass="9488">MVSISKLIVIMCLYNGLAAVNYLQCTENMPKSPEAKKRTVRNRLLTTLSILNFVQWGSHTAREKSQGTCVIITDSDYANKILILG</sequence>
<dbReference type="EMBL" id="JAPWTK010000308">
    <property type="protein sequence ID" value="KAJ8942926.1"/>
    <property type="molecule type" value="Genomic_DNA"/>
</dbReference>
<organism evidence="2 3">
    <name type="scientific">Aromia moschata</name>
    <dbReference type="NCBI Taxonomy" id="1265417"/>
    <lineage>
        <taxon>Eukaryota</taxon>
        <taxon>Metazoa</taxon>
        <taxon>Ecdysozoa</taxon>
        <taxon>Arthropoda</taxon>
        <taxon>Hexapoda</taxon>
        <taxon>Insecta</taxon>
        <taxon>Pterygota</taxon>
        <taxon>Neoptera</taxon>
        <taxon>Endopterygota</taxon>
        <taxon>Coleoptera</taxon>
        <taxon>Polyphaga</taxon>
        <taxon>Cucujiformia</taxon>
        <taxon>Chrysomeloidea</taxon>
        <taxon>Cerambycidae</taxon>
        <taxon>Cerambycinae</taxon>
        <taxon>Callichromatini</taxon>
        <taxon>Aromia</taxon>
    </lineage>
</organism>
<gene>
    <name evidence="2" type="ORF">NQ318_003810</name>
</gene>
<evidence type="ECO:0000313" key="2">
    <source>
        <dbReference type="EMBL" id="KAJ8942926.1"/>
    </source>
</evidence>
<proteinExistence type="predicted"/>
<dbReference type="AlphaFoldDB" id="A0AAV8XVL8"/>
<reference evidence="2" key="1">
    <citation type="journal article" date="2023" name="Insect Mol. Biol.">
        <title>Genome sequencing provides insights into the evolution of gene families encoding plant cell wall-degrading enzymes in longhorned beetles.</title>
        <authorList>
            <person name="Shin N.R."/>
            <person name="Okamura Y."/>
            <person name="Kirsch R."/>
            <person name="Pauchet Y."/>
        </authorList>
    </citation>
    <scope>NUCLEOTIDE SEQUENCE</scope>
    <source>
        <strain evidence="2">AMC_N1</strain>
    </source>
</reference>
<dbReference type="Proteomes" id="UP001162162">
    <property type="component" value="Unassembled WGS sequence"/>
</dbReference>
<feature type="signal peptide" evidence="1">
    <location>
        <begin position="1"/>
        <end position="19"/>
    </location>
</feature>
<name>A0AAV8XVL8_9CUCU</name>
<feature type="chain" id="PRO_5043563878" description="Secreted protein" evidence="1">
    <location>
        <begin position="20"/>
        <end position="85"/>
    </location>
</feature>
<comment type="caution">
    <text evidence="2">The sequence shown here is derived from an EMBL/GenBank/DDBJ whole genome shotgun (WGS) entry which is preliminary data.</text>
</comment>
<evidence type="ECO:0000313" key="3">
    <source>
        <dbReference type="Proteomes" id="UP001162162"/>
    </source>
</evidence>
<evidence type="ECO:0000256" key="1">
    <source>
        <dbReference type="SAM" id="SignalP"/>
    </source>
</evidence>